<dbReference type="Proteomes" id="UP000027138">
    <property type="component" value="Unassembled WGS sequence"/>
</dbReference>
<name>A0A067K483_JATCU</name>
<dbReference type="AlphaFoldDB" id="A0A067K483"/>
<dbReference type="EMBL" id="KK914726">
    <property type="protein sequence ID" value="KDP29848.1"/>
    <property type="molecule type" value="Genomic_DNA"/>
</dbReference>
<evidence type="ECO:0000256" key="1">
    <source>
        <dbReference type="SAM" id="MobiDB-lite"/>
    </source>
</evidence>
<proteinExistence type="predicted"/>
<organism evidence="2 3">
    <name type="scientific">Jatropha curcas</name>
    <name type="common">Barbados nut</name>
    <dbReference type="NCBI Taxonomy" id="180498"/>
    <lineage>
        <taxon>Eukaryota</taxon>
        <taxon>Viridiplantae</taxon>
        <taxon>Streptophyta</taxon>
        <taxon>Embryophyta</taxon>
        <taxon>Tracheophyta</taxon>
        <taxon>Spermatophyta</taxon>
        <taxon>Magnoliopsida</taxon>
        <taxon>eudicotyledons</taxon>
        <taxon>Gunneridae</taxon>
        <taxon>Pentapetalae</taxon>
        <taxon>rosids</taxon>
        <taxon>fabids</taxon>
        <taxon>Malpighiales</taxon>
        <taxon>Euphorbiaceae</taxon>
        <taxon>Crotonoideae</taxon>
        <taxon>Jatropheae</taxon>
        <taxon>Jatropha</taxon>
    </lineage>
</organism>
<evidence type="ECO:0000313" key="2">
    <source>
        <dbReference type="EMBL" id="KDP29848.1"/>
    </source>
</evidence>
<accession>A0A067K483</accession>
<feature type="region of interest" description="Disordered" evidence="1">
    <location>
        <begin position="66"/>
        <end position="88"/>
    </location>
</feature>
<sequence length="94" mass="10738">MWDNVLADDTEYSGYVNGLGRSRGRRRGRCRGRAKVYQANVNRDNSKGKRATAVGTSYSFRHRVQQEQPLDRKGGQTETVADSQSTDDDCLFWY</sequence>
<keyword evidence="3" id="KW-1185">Reference proteome</keyword>
<reference evidence="2 3" key="1">
    <citation type="journal article" date="2014" name="PLoS ONE">
        <title>Global Analysis of Gene Expression Profiles in Physic Nut (Jatropha curcas L.) Seedlings Exposed to Salt Stress.</title>
        <authorList>
            <person name="Zhang L."/>
            <person name="Zhang C."/>
            <person name="Wu P."/>
            <person name="Chen Y."/>
            <person name="Li M."/>
            <person name="Jiang H."/>
            <person name="Wu G."/>
        </authorList>
    </citation>
    <scope>NUCLEOTIDE SEQUENCE [LARGE SCALE GENOMIC DNA]</scope>
    <source>
        <strain evidence="3">cv. GZQX0401</strain>
        <tissue evidence="2">Young leaves</tissue>
    </source>
</reference>
<protein>
    <submittedName>
        <fullName evidence="2">Uncharacterized protein</fullName>
    </submittedName>
</protein>
<evidence type="ECO:0000313" key="3">
    <source>
        <dbReference type="Proteomes" id="UP000027138"/>
    </source>
</evidence>
<gene>
    <name evidence="2" type="ORF">JCGZ_18423</name>
</gene>